<accession>A8AF61</accession>
<proteinExistence type="predicted"/>
<keyword evidence="1" id="KW-0732">Signal</keyword>
<evidence type="ECO:0000256" key="1">
    <source>
        <dbReference type="SAM" id="SignalP"/>
    </source>
</evidence>
<protein>
    <submittedName>
        <fullName evidence="2">Uncharacterized protein</fullName>
    </submittedName>
</protein>
<feature type="chain" id="PRO_5002718208" evidence="1">
    <location>
        <begin position="22"/>
        <end position="60"/>
    </location>
</feature>
<sequence length="60" mass="7248">MWRLFSSLCYLPWCLALSGAAATVHVIPRFKRKEKLWLEFRATACSTFNWRVRRRFPLRC</sequence>
<keyword evidence="3" id="KW-1185">Reference proteome</keyword>
<dbReference type="KEGG" id="cko:CKO_00977"/>
<dbReference type="AlphaFoldDB" id="A8AF61"/>
<dbReference type="EMBL" id="CP000822">
    <property type="protein sequence ID" value="ABV12124.1"/>
    <property type="molecule type" value="Genomic_DNA"/>
</dbReference>
<feature type="signal peptide" evidence="1">
    <location>
        <begin position="1"/>
        <end position="21"/>
    </location>
</feature>
<organism evidence="2 3">
    <name type="scientific">Citrobacter koseri (strain ATCC BAA-895 / CDC 4225-83 / SGSC4696)</name>
    <dbReference type="NCBI Taxonomy" id="290338"/>
    <lineage>
        <taxon>Bacteria</taxon>
        <taxon>Pseudomonadati</taxon>
        <taxon>Pseudomonadota</taxon>
        <taxon>Gammaproteobacteria</taxon>
        <taxon>Enterobacterales</taxon>
        <taxon>Enterobacteriaceae</taxon>
        <taxon>Citrobacter</taxon>
    </lineage>
</organism>
<name>A8AF61_CITK8</name>
<evidence type="ECO:0000313" key="3">
    <source>
        <dbReference type="Proteomes" id="UP000008148"/>
    </source>
</evidence>
<reference evidence="2 3" key="1">
    <citation type="submission" date="2007-08" db="EMBL/GenBank/DDBJ databases">
        <authorList>
            <consortium name="The Citrobacter koseri Genome Sequencing Project"/>
            <person name="McClelland M."/>
            <person name="Sanderson E.K."/>
            <person name="Porwollik S."/>
            <person name="Spieth J."/>
            <person name="Clifton W.S."/>
            <person name="Latreille P."/>
            <person name="Courtney L."/>
            <person name="Wang C."/>
            <person name="Pepin K."/>
            <person name="Bhonagiri V."/>
            <person name="Nash W."/>
            <person name="Johnson M."/>
            <person name="Thiruvilangam P."/>
            <person name="Wilson R."/>
        </authorList>
    </citation>
    <scope>NUCLEOTIDE SEQUENCE [LARGE SCALE GENOMIC DNA]</scope>
    <source>
        <strain evidence="3">ATCC BAA-895 / CDC 4225-83 / SGSC4696</strain>
    </source>
</reference>
<dbReference type="HOGENOM" id="CLU_2932924_0_0_6"/>
<evidence type="ECO:0000313" key="2">
    <source>
        <dbReference type="EMBL" id="ABV12124.1"/>
    </source>
</evidence>
<dbReference type="Proteomes" id="UP000008148">
    <property type="component" value="Chromosome"/>
</dbReference>
<gene>
    <name evidence="2" type="ordered locus">CKO_00977</name>
</gene>